<evidence type="ECO:0000313" key="2">
    <source>
        <dbReference type="EMBL" id="ORY99545.1"/>
    </source>
</evidence>
<proteinExistence type="predicted"/>
<evidence type="ECO:0000256" key="1">
    <source>
        <dbReference type="SAM" id="MobiDB-lite"/>
    </source>
</evidence>
<dbReference type="AlphaFoldDB" id="A0A1X2HK71"/>
<name>A0A1X2HK71_9FUNG</name>
<reference evidence="2 3" key="1">
    <citation type="submission" date="2016-07" db="EMBL/GenBank/DDBJ databases">
        <title>Pervasive Adenine N6-methylation of Active Genes in Fungi.</title>
        <authorList>
            <consortium name="DOE Joint Genome Institute"/>
            <person name="Mondo S.J."/>
            <person name="Dannebaum R.O."/>
            <person name="Kuo R.C."/>
            <person name="Labutti K."/>
            <person name="Haridas S."/>
            <person name="Kuo A."/>
            <person name="Salamov A."/>
            <person name="Ahrendt S.R."/>
            <person name="Lipzen A."/>
            <person name="Sullivan W."/>
            <person name="Andreopoulos W.B."/>
            <person name="Clum A."/>
            <person name="Lindquist E."/>
            <person name="Daum C."/>
            <person name="Ramamoorthy G.K."/>
            <person name="Gryganskyi A."/>
            <person name="Culley D."/>
            <person name="Magnuson J.K."/>
            <person name="James T.Y."/>
            <person name="O'Malley M.A."/>
            <person name="Stajich J.E."/>
            <person name="Spatafora J.W."/>
            <person name="Visel A."/>
            <person name="Grigoriev I.V."/>
        </authorList>
    </citation>
    <scope>NUCLEOTIDE SEQUENCE [LARGE SCALE GENOMIC DNA]</scope>
    <source>
        <strain evidence="2 3">NRRL 1336</strain>
    </source>
</reference>
<gene>
    <name evidence="2" type="ORF">BCR42DRAFT_497308</name>
</gene>
<comment type="caution">
    <text evidence="2">The sequence shown here is derived from an EMBL/GenBank/DDBJ whole genome shotgun (WGS) entry which is preliminary data.</text>
</comment>
<protein>
    <submittedName>
        <fullName evidence="2">Uncharacterized protein</fullName>
    </submittedName>
</protein>
<sequence length="112" mass="12559">MCHASFSGHFRVVVKSSRSSVAFFATYRLAPRAELTLCDRNKHAPLFPYADNPTFVYVLLLRLCFCDEPSGNPSQEVLTPRRTTSPDDEKVTLDNEMGVVSLTNSDSNVVRF</sequence>
<feature type="compositionally biased region" description="Polar residues" evidence="1">
    <location>
        <begin position="71"/>
        <end position="83"/>
    </location>
</feature>
<organism evidence="2 3">
    <name type="scientific">Absidia repens</name>
    <dbReference type="NCBI Taxonomy" id="90262"/>
    <lineage>
        <taxon>Eukaryota</taxon>
        <taxon>Fungi</taxon>
        <taxon>Fungi incertae sedis</taxon>
        <taxon>Mucoromycota</taxon>
        <taxon>Mucoromycotina</taxon>
        <taxon>Mucoromycetes</taxon>
        <taxon>Mucorales</taxon>
        <taxon>Cunninghamellaceae</taxon>
        <taxon>Absidia</taxon>
    </lineage>
</organism>
<evidence type="ECO:0000313" key="3">
    <source>
        <dbReference type="Proteomes" id="UP000193560"/>
    </source>
</evidence>
<accession>A0A1X2HK71</accession>
<keyword evidence="3" id="KW-1185">Reference proteome</keyword>
<feature type="region of interest" description="Disordered" evidence="1">
    <location>
        <begin position="70"/>
        <end position="90"/>
    </location>
</feature>
<dbReference type="Proteomes" id="UP000193560">
    <property type="component" value="Unassembled WGS sequence"/>
</dbReference>
<dbReference type="EMBL" id="MCGE01000061">
    <property type="protein sequence ID" value="ORY99545.1"/>
    <property type="molecule type" value="Genomic_DNA"/>
</dbReference>